<dbReference type="SUPFAM" id="SSF53474">
    <property type="entry name" value="alpha/beta-Hydrolases"/>
    <property type="match status" value="1"/>
</dbReference>
<sequence>MPIIEERRKTGARHRTEGSHGAPVLAARTPAPVREREIVMPFEDVVLEGCLQLPARPIGLVVLAHGGGESRHAPRNRFVADLLAGHRLATLTMDLQTAAEDQATMFDVELLGDRLARVRRRLRVVPELQRLPVGYFGIGPHAPAALWAATEPDAQVGAVVVRGGRPDLAGDRLGLIMAPTLFLVGGVDERVRERNYRAAEAMIGERRVSELTAPGLPRRAGYLSWRAAYLAAVWFTEHLTVDAAADAAPAAARSM</sequence>
<evidence type="ECO:0000313" key="3">
    <source>
        <dbReference type="Proteomes" id="UP000295087"/>
    </source>
</evidence>
<reference evidence="2 3" key="1">
    <citation type="submission" date="2019-03" db="EMBL/GenBank/DDBJ databases">
        <title>Genomic Encyclopedia of Type Strains, Phase IV (KMG-IV): sequencing the most valuable type-strain genomes for metagenomic binning, comparative biology and taxonomic classification.</title>
        <authorList>
            <person name="Goeker M."/>
        </authorList>
    </citation>
    <scope>NUCLEOTIDE SEQUENCE [LARGE SCALE GENOMIC DNA]</scope>
    <source>
        <strain evidence="2 3">DSM 44496</strain>
    </source>
</reference>
<accession>A0A4R6P2V5</accession>
<proteinExistence type="predicted"/>
<name>A0A4R6P2V5_NOCIG</name>
<dbReference type="InterPro" id="IPR029058">
    <property type="entry name" value="AB_hydrolase_fold"/>
</dbReference>
<feature type="region of interest" description="Disordered" evidence="1">
    <location>
        <begin position="1"/>
        <end position="24"/>
    </location>
</feature>
<feature type="compositionally biased region" description="Basic and acidic residues" evidence="1">
    <location>
        <begin position="1"/>
        <end position="18"/>
    </location>
</feature>
<dbReference type="EMBL" id="SNXK01000007">
    <property type="protein sequence ID" value="TDP31867.1"/>
    <property type="molecule type" value="Genomic_DNA"/>
</dbReference>
<evidence type="ECO:0000256" key="1">
    <source>
        <dbReference type="SAM" id="MobiDB-lite"/>
    </source>
</evidence>
<protein>
    <recommendedName>
        <fullName evidence="4">Dienelactone hydrolase</fullName>
    </recommendedName>
</protein>
<evidence type="ECO:0008006" key="4">
    <source>
        <dbReference type="Google" id="ProtNLM"/>
    </source>
</evidence>
<evidence type="ECO:0000313" key="2">
    <source>
        <dbReference type="EMBL" id="TDP31867.1"/>
    </source>
</evidence>
<comment type="caution">
    <text evidence="2">The sequence shown here is derived from an EMBL/GenBank/DDBJ whole genome shotgun (WGS) entry which is preliminary data.</text>
</comment>
<dbReference type="RefSeq" id="WP_133734164.1">
    <property type="nucleotide sequence ID" value="NZ_SNXK01000007.1"/>
</dbReference>
<dbReference type="Gene3D" id="3.40.50.1820">
    <property type="entry name" value="alpha/beta hydrolase"/>
    <property type="match status" value="1"/>
</dbReference>
<organism evidence="2 3">
    <name type="scientific">Nocardia ignorata</name>
    <dbReference type="NCBI Taxonomy" id="145285"/>
    <lineage>
        <taxon>Bacteria</taxon>
        <taxon>Bacillati</taxon>
        <taxon>Actinomycetota</taxon>
        <taxon>Actinomycetes</taxon>
        <taxon>Mycobacteriales</taxon>
        <taxon>Nocardiaceae</taxon>
        <taxon>Nocardia</taxon>
    </lineage>
</organism>
<dbReference type="Proteomes" id="UP000295087">
    <property type="component" value="Unassembled WGS sequence"/>
</dbReference>
<dbReference type="AlphaFoldDB" id="A0A4R6P2V5"/>
<gene>
    <name evidence="2" type="ORF">DFR75_10792</name>
</gene>
<keyword evidence="3" id="KW-1185">Reference proteome</keyword>